<accession>A0ABT9EEE3</accession>
<evidence type="ECO:0000313" key="1">
    <source>
        <dbReference type="EMBL" id="MDO9714586.1"/>
    </source>
</evidence>
<sequence>MNHPVTPDGRYFVVRGRLWRCTNPALEPAARAVLTRELMAARRAKREALQQGDTAARAAARARARVEAAKRALGERGPVWWTDGAPDYNRHMAHTTPYAAWYAGLPGCDPQQDAGQAQD</sequence>
<gene>
    <name evidence="1" type="ORF">Q7A36_40300</name>
</gene>
<proteinExistence type="predicted"/>
<dbReference type="RefSeq" id="WP_305109409.1">
    <property type="nucleotide sequence ID" value="NZ_JAUTWS010000372.1"/>
</dbReference>
<name>A0ABT9EEE3_9PROT</name>
<comment type="caution">
    <text evidence="1">The sequence shown here is derived from an EMBL/GenBank/DDBJ whole genome shotgun (WGS) entry which is preliminary data.</text>
</comment>
<keyword evidence="2" id="KW-1185">Reference proteome</keyword>
<dbReference type="EMBL" id="JAUTWS010000372">
    <property type="protein sequence ID" value="MDO9714586.1"/>
    <property type="molecule type" value="Genomic_DNA"/>
</dbReference>
<reference evidence="1 2" key="1">
    <citation type="submission" date="2023-08" db="EMBL/GenBank/DDBJ databases">
        <title>The draft genome sequence of Paracraurococcus sp. LOR1-02.</title>
        <authorList>
            <person name="Kingkaew E."/>
            <person name="Tanasupawat S."/>
        </authorList>
    </citation>
    <scope>NUCLEOTIDE SEQUENCE [LARGE SCALE GENOMIC DNA]</scope>
    <source>
        <strain evidence="1 2">LOR1-02</strain>
    </source>
</reference>
<evidence type="ECO:0000313" key="2">
    <source>
        <dbReference type="Proteomes" id="UP001243009"/>
    </source>
</evidence>
<organism evidence="1 2">
    <name type="scientific">Paracraurococcus lichenis</name>
    <dbReference type="NCBI Taxonomy" id="3064888"/>
    <lineage>
        <taxon>Bacteria</taxon>
        <taxon>Pseudomonadati</taxon>
        <taxon>Pseudomonadota</taxon>
        <taxon>Alphaproteobacteria</taxon>
        <taxon>Acetobacterales</taxon>
        <taxon>Roseomonadaceae</taxon>
        <taxon>Paracraurococcus</taxon>
    </lineage>
</organism>
<dbReference type="Proteomes" id="UP001243009">
    <property type="component" value="Unassembled WGS sequence"/>
</dbReference>
<protein>
    <submittedName>
        <fullName evidence="1">Uncharacterized protein</fullName>
    </submittedName>
</protein>